<evidence type="ECO:0000313" key="3">
    <source>
        <dbReference type="Proteomes" id="UP000271098"/>
    </source>
</evidence>
<gene>
    <name evidence="2" type="ORF">GPUH_LOCUS26964</name>
</gene>
<reference evidence="2 3" key="2">
    <citation type="submission" date="2018-11" db="EMBL/GenBank/DDBJ databases">
        <authorList>
            <consortium name="Pathogen Informatics"/>
        </authorList>
    </citation>
    <scope>NUCLEOTIDE SEQUENCE [LARGE SCALE GENOMIC DNA]</scope>
</reference>
<evidence type="ECO:0000313" key="4">
    <source>
        <dbReference type="WBParaSite" id="GPUH_0002699401-mRNA-1"/>
    </source>
</evidence>
<accession>A0A183F173</accession>
<proteinExistence type="predicted"/>
<feature type="region of interest" description="Disordered" evidence="1">
    <location>
        <begin position="46"/>
        <end position="119"/>
    </location>
</feature>
<evidence type="ECO:0000256" key="1">
    <source>
        <dbReference type="SAM" id="MobiDB-lite"/>
    </source>
</evidence>
<dbReference type="EMBL" id="UYRT01116241">
    <property type="protein sequence ID" value="VDN49741.1"/>
    <property type="molecule type" value="Genomic_DNA"/>
</dbReference>
<sequence length="148" mass="16547">MPLTFERVKPELTAVEKQKSGMWKGGFYRTLLNDIARDGDAIKTEKKEIKQEIKDPDDTESIKTTTSRDHAKKLSALRKSSEKDDMLPALPSCSSPKKKSIYSDASDDEPEISNEGPVQLKPGLNILVSFSPKFAKFCCYLDDCGLPF</sequence>
<dbReference type="Proteomes" id="UP000271098">
    <property type="component" value="Unassembled WGS sequence"/>
</dbReference>
<name>A0A183F173_9BILA</name>
<feature type="compositionally biased region" description="Basic and acidic residues" evidence="1">
    <location>
        <begin position="46"/>
        <end position="56"/>
    </location>
</feature>
<dbReference type="AlphaFoldDB" id="A0A183F173"/>
<organism evidence="4">
    <name type="scientific">Gongylonema pulchrum</name>
    <dbReference type="NCBI Taxonomy" id="637853"/>
    <lineage>
        <taxon>Eukaryota</taxon>
        <taxon>Metazoa</taxon>
        <taxon>Ecdysozoa</taxon>
        <taxon>Nematoda</taxon>
        <taxon>Chromadorea</taxon>
        <taxon>Rhabditida</taxon>
        <taxon>Spirurina</taxon>
        <taxon>Spiruromorpha</taxon>
        <taxon>Spiruroidea</taxon>
        <taxon>Gongylonematidae</taxon>
        <taxon>Gongylonema</taxon>
    </lineage>
</organism>
<reference evidence="4" key="1">
    <citation type="submission" date="2016-06" db="UniProtKB">
        <authorList>
            <consortium name="WormBaseParasite"/>
        </authorList>
    </citation>
    <scope>IDENTIFICATION</scope>
</reference>
<evidence type="ECO:0000313" key="2">
    <source>
        <dbReference type="EMBL" id="VDN49741.1"/>
    </source>
</evidence>
<protein>
    <submittedName>
        <fullName evidence="4">Zinc finger, CCHC-type</fullName>
    </submittedName>
</protein>
<dbReference type="WBParaSite" id="GPUH_0002699401-mRNA-1">
    <property type="protein sequence ID" value="GPUH_0002699401-mRNA-1"/>
    <property type="gene ID" value="GPUH_0002699401"/>
</dbReference>
<keyword evidence="3" id="KW-1185">Reference proteome</keyword>